<name>A0A164P2T5_9AGAM</name>
<dbReference type="AlphaFoldDB" id="A0A164P2T5"/>
<sequence length="515" mass="57423">MASGSLLDIRLLVPATVLSFIFLRRHCLRPYARWLPSNVPSPADNAIGYPLSELGTLVPANRMLLDDSLNCPTAMFCQTRSHVIGGWAGKMGWTKVIHTSMHSMHSVRMNFPGEDASVRGAIVTGRTRFFPDETLSILKSNCDVNAVSAIEASRLRDLGGTVVEVTYRKVRIRKRIADLSYWRLATFNKNIINRLLEDLPNIRPASGLPVCSLWFNNSPEDYKLGPSLDSGIFSRQRMNGSYRWASSAPEILRKAQTHHVHTRVLKVPRRSLETGCLYERRTDIAVADAGVRYDGNTRNTQAALASSAQRVWISRLIDGVDFRMVKLLEGLGKAGDGWKQAPSSRQRFRSTIELFIISARKIGHSGHSNRLQETGCAVDVELQQSQGATFKAAHIVDPSLRMSLGSTVFTQALSIERPGTRLAQLVQQLFNYREPSVRFFFLIDVDVEHGPGPSDQARSDIEKLCLAPSPSSLDDTTLNTSKGAAWRYGNQEQYFSYTVHNGQTRLRLGREAPII</sequence>
<accession>A0A164P2T5</accession>
<keyword evidence="2" id="KW-1185">Reference proteome</keyword>
<evidence type="ECO:0000313" key="1">
    <source>
        <dbReference type="EMBL" id="KZS88300.1"/>
    </source>
</evidence>
<proteinExistence type="predicted"/>
<organism evidence="1 2">
    <name type="scientific">Sistotremastrum niveocremeum HHB9708</name>
    <dbReference type="NCBI Taxonomy" id="1314777"/>
    <lineage>
        <taxon>Eukaryota</taxon>
        <taxon>Fungi</taxon>
        <taxon>Dikarya</taxon>
        <taxon>Basidiomycota</taxon>
        <taxon>Agaricomycotina</taxon>
        <taxon>Agaricomycetes</taxon>
        <taxon>Sistotremastrales</taxon>
        <taxon>Sistotremastraceae</taxon>
        <taxon>Sertulicium</taxon>
        <taxon>Sertulicium niveocremeum</taxon>
    </lineage>
</organism>
<evidence type="ECO:0000313" key="2">
    <source>
        <dbReference type="Proteomes" id="UP000076722"/>
    </source>
</evidence>
<gene>
    <name evidence="1" type="ORF">SISNIDRAFT_470294</name>
</gene>
<dbReference type="Proteomes" id="UP000076722">
    <property type="component" value="Unassembled WGS sequence"/>
</dbReference>
<dbReference type="EMBL" id="KV419438">
    <property type="protein sequence ID" value="KZS88300.1"/>
    <property type="molecule type" value="Genomic_DNA"/>
</dbReference>
<reference evidence="1 2" key="1">
    <citation type="journal article" date="2016" name="Mol. Biol. Evol.">
        <title>Comparative Genomics of Early-Diverging Mushroom-Forming Fungi Provides Insights into the Origins of Lignocellulose Decay Capabilities.</title>
        <authorList>
            <person name="Nagy L.G."/>
            <person name="Riley R."/>
            <person name="Tritt A."/>
            <person name="Adam C."/>
            <person name="Daum C."/>
            <person name="Floudas D."/>
            <person name="Sun H."/>
            <person name="Yadav J.S."/>
            <person name="Pangilinan J."/>
            <person name="Larsson K.H."/>
            <person name="Matsuura K."/>
            <person name="Barry K."/>
            <person name="Labutti K."/>
            <person name="Kuo R."/>
            <person name="Ohm R.A."/>
            <person name="Bhattacharya S.S."/>
            <person name="Shirouzu T."/>
            <person name="Yoshinaga Y."/>
            <person name="Martin F.M."/>
            <person name="Grigoriev I.V."/>
            <person name="Hibbett D.S."/>
        </authorList>
    </citation>
    <scope>NUCLEOTIDE SEQUENCE [LARGE SCALE GENOMIC DNA]</scope>
    <source>
        <strain evidence="1 2">HHB9708</strain>
    </source>
</reference>
<protein>
    <submittedName>
        <fullName evidence="1">Uncharacterized protein</fullName>
    </submittedName>
</protein>